<dbReference type="EMBL" id="PYDT01000004">
    <property type="protein sequence ID" value="THU63934.1"/>
    <property type="molecule type" value="Genomic_DNA"/>
</dbReference>
<dbReference type="Pfam" id="PF12738">
    <property type="entry name" value="PTCB-BRCT"/>
    <property type="match status" value="1"/>
</dbReference>
<dbReference type="GO" id="GO:0070987">
    <property type="term" value="P:error-free translesion synthesis"/>
    <property type="evidence" value="ECO:0007669"/>
    <property type="project" value="TreeGrafter"/>
</dbReference>
<dbReference type="GO" id="GO:0017125">
    <property type="term" value="F:deoxycytidyl transferase activity"/>
    <property type="evidence" value="ECO:0007669"/>
    <property type="project" value="TreeGrafter"/>
</dbReference>
<dbReference type="GO" id="GO:0005634">
    <property type="term" value="C:nucleus"/>
    <property type="evidence" value="ECO:0007669"/>
    <property type="project" value="TreeGrafter"/>
</dbReference>
<dbReference type="STRING" id="52838.A0A4S8JQE1"/>
<dbReference type="GO" id="GO:0003887">
    <property type="term" value="F:DNA-directed DNA polymerase activity"/>
    <property type="evidence" value="ECO:0007669"/>
    <property type="project" value="TreeGrafter"/>
</dbReference>
<keyword evidence="3" id="KW-1185">Reference proteome</keyword>
<evidence type="ECO:0000313" key="3">
    <source>
        <dbReference type="Proteomes" id="UP000317650"/>
    </source>
</evidence>
<evidence type="ECO:0000313" key="2">
    <source>
        <dbReference type="EMBL" id="THU63934.1"/>
    </source>
</evidence>
<gene>
    <name evidence="2" type="ORF">C4D60_Mb01t21080</name>
</gene>
<organism evidence="2 3">
    <name type="scientific">Musa balbisiana</name>
    <name type="common">Banana</name>
    <dbReference type="NCBI Taxonomy" id="52838"/>
    <lineage>
        <taxon>Eukaryota</taxon>
        <taxon>Viridiplantae</taxon>
        <taxon>Streptophyta</taxon>
        <taxon>Embryophyta</taxon>
        <taxon>Tracheophyta</taxon>
        <taxon>Spermatophyta</taxon>
        <taxon>Magnoliopsida</taxon>
        <taxon>Liliopsida</taxon>
        <taxon>Zingiberales</taxon>
        <taxon>Musaceae</taxon>
        <taxon>Musa</taxon>
    </lineage>
</organism>
<accession>A0A4S8JQE1</accession>
<dbReference type="InterPro" id="IPR001357">
    <property type="entry name" value="BRCT_dom"/>
</dbReference>
<dbReference type="CDD" id="cd17719">
    <property type="entry name" value="BRCT_Rev1"/>
    <property type="match status" value="1"/>
</dbReference>
<dbReference type="PANTHER" id="PTHR45990">
    <property type="entry name" value="DNA REPAIR PROTEIN REV1"/>
    <property type="match status" value="1"/>
</dbReference>
<dbReference type="Gene3D" id="3.40.50.10190">
    <property type="entry name" value="BRCT domain"/>
    <property type="match status" value="1"/>
</dbReference>
<evidence type="ECO:0000259" key="1">
    <source>
        <dbReference type="PROSITE" id="PS50172"/>
    </source>
</evidence>
<dbReference type="PANTHER" id="PTHR45990:SF1">
    <property type="entry name" value="DNA REPAIR PROTEIN REV1"/>
    <property type="match status" value="1"/>
</dbReference>
<name>A0A4S8JQE1_MUSBA</name>
<dbReference type="SUPFAM" id="SSF52113">
    <property type="entry name" value="BRCT domain"/>
    <property type="match status" value="1"/>
</dbReference>
<comment type="caution">
    <text evidence="2">The sequence shown here is derived from an EMBL/GenBank/DDBJ whole genome shotgun (WGS) entry which is preliminary data.</text>
</comment>
<sequence length="177" mass="19771">MAIKNRKLHEQFDAGGSSSGKGIFSGISIFVDGFTVPPSQIDRMGCDGALLDRCLQELRVFMLRHGGRYENYFSGRSVTHIICSHLPDNKMRNFRAFSRGLPVVRPAWVCLTAAFVSGVPYQLNELENGTYKQQKLSSFFAPKCTSSPKNANAESHIAPLEVKFDFFNWSLNEPQSS</sequence>
<dbReference type="AlphaFoldDB" id="A0A4S8JQE1"/>
<dbReference type="Proteomes" id="UP000317650">
    <property type="component" value="Chromosome 1"/>
</dbReference>
<protein>
    <recommendedName>
        <fullName evidence="1">BRCT domain-containing protein</fullName>
    </recommendedName>
</protein>
<dbReference type="PROSITE" id="PS50172">
    <property type="entry name" value="BRCT"/>
    <property type="match status" value="1"/>
</dbReference>
<proteinExistence type="predicted"/>
<reference evidence="2 3" key="1">
    <citation type="journal article" date="2019" name="Nat. Plants">
        <title>Genome sequencing of Musa balbisiana reveals subgenome evolution and function divergence in polyploid bananas.</title>
        <authorList>
            <person name="Yao X."/>
        </authorList>
    </citation>
    <scope>NUCLEOTIDE SEQUENCE [LARGE SCALE GENOMIC DNA]</scope>
    <source>
        <strain evidence="3">cv. DH-PKW</strain>
        <tissue evidence="2">Leaves</tissue>
    </source>
</reference>
<dbReference type="InterPro" id="IPR036420">
    <property type="entry name" value="BRCT_dom_sf"/>
</dbReference>
<dbReference type="GO" id="GO:0042276">
    <property type="term" value="P:error-prone translesion synthesis"/>
    <property type="evidence" value="ECO:0007669"/>
    <property type="project" value="TreeGrafter"/>
</dbReference>
<feature type="domain" description="BRCT" evidence="1">
    <location>
        <begin position="19"/>
        <end position="109"/>
    </location>
</feature>